<dbReference type="InterPro" id="IPR029068">
    <property type="entry name" value="Glyas_Bleomycin-R_OHBP_Dase"/>
</dbReference>
<accession>A0A316FDN2</accession>
<keyword evidence="3" id="KW-1185">Reference proteome</keyword>
<dbReference type="PANTHER" id="PTHR35908">
    <property type="entry name" value="HYPOTHETICAL FUSION PROTEIN"/>
    <property type="match status" value="1"/>
</dbReference>
<dbReference type="CDD" id="cd06587">
    <property type="entry name" value="VOC"/>
    <property type="match status" value="1"/>
</dbReference>
<dbReference type="Pfam" id="PF18029">
    <property type="entry name" value="Glyoxalase_6"/>
    <property type="match status" value="2"/>
</dbReference>
<comment type="caution">
    <text evidence="2">The sequence shown here is derived from an EMBL/GenBank/DDBJ whole genome shotgun (WGS) entry which is preliminary data.</text>
</comment>
<dbReference type="PANTHER" id="PTHR35908:SF1">
    <property type="entry name" value="CONSERVED PROTEIN"/>
    <property type="match status" value="1"/>
</dbReference>
<proteinExistence type="predicted"/>
<sequence>MIGDMALRLAMVNGKARDTAALGRFWAQALDWTVFSDRPGATAVGPAGFTWPDPDALCLDFIAVPDPSTVHGRLHLDLATGSAAHQAELVARLRDLGATPADVGQGDVAWTVLADPEGNVFCVLEPRDVYRDTGPIAALVVDCADPPAMARFWGGALDWTVHESTGDFARLRSPGGTGPFLEFLRTSGTRAWWNRLHADLLPYPREAQKAEVGRLHSLGATDADVGQGDVAWRVLADPEGNEFCVLAH</sequence>
<dbReference type="Proteomes" id="UP000245697">
    <property type="component" value="Unassembled WGS sequence"/>
</dbReference>
<evidence type="ECO:0000313" key="2">
    <source>
        <dbReference type="EMBL" id="PWK45150.1"/>
    </source>
</evidence>
<evidence type="ECO:0000259" key="1">
    <source>
        <dbReference type="Pfam" id="PF18029"/>
    </source>
</evidence>
<gene>
    <name evidence="2" type="ORF">BC793_111124</name>
</gene>
<reference evidence="2 3" key="1">
    <citation type="submission" date="2018-05" db="EMBL/GenBank/DDBJ databases">
        <title>Genomic Encyclopedia of Archaeal and Bacterial Type Strains, Phase II (KMG-II): from individual species to whole genera.</title>
        <authorList>
            <person name="Goeker M."/>
        </authorList>
    </citation>
    <scope>NUCLEOTIDE SEQUENCE [LARGE SCALE GENOMIC DNA]</scope>
    <source>
        <strain evidence="2 3">DSM 45184</strain>
    </source>
</reference>
<dbReference type="InterPro" id="IPR041581">
    <property type="entry name" value="Glyoxalase_6"/>
</dbReference>
<name>A0A316FDN2_9ACTN</name>
<protein>
    <recommendedName>
        <fullName evidence="1">Glyoxalase-like domain-containing protein</fullName>
    </recommendedName>
</protein>
<dbReference type="SUPFAM" id="SSF54593">
    <property type="entry name" value="Glyoxalase/Bleomycin resistance protein/Dihydroxybiphenyl dioxygenase"/>
    <property type="match status" value="2"/>
</dbReference>
<dbReference type="EMBL" id="QGGR01000011">
    <property type="protein sequence ID" value="PWK45150.1"/>
    <property type="molecule type" value="Genomic_DNA"/>
</dbReference>
<feature type="domain" description="Glyoxalase-like" evidence="1">
    <location>
        <begin position="139"/>
        <end position="246"/>
    </location>
</feature>
<organism evidence="2 3">
    <name type="scientific">Actinoplanes xinjiangensis</name>
    <dbReference type="NCBI Taxonomy" id="512350"/>
    <lineage>
        <taxon>Bacteria</taxon>
        <taxon>Bacillati</taxon>
        <taxon>Actinomycetota</taxon>
        <taxon>Actinomycetes</taxon>
        <taxon>Micromonosporales</taxon>
        <taxon>Micromonosporaceae</taxon>
        <taxon>Actinoplanes</taxon>
    </lineage>
</organism>
<dbReference type="Gene3D" id="3.10.180.10">
    <property type="entry name" value="2,3-Dihydroxybiphenyl 1,2-Dioxygenase, domain 1"/>
    <property type="match status" value="2"/>
</dbReference>
<dbReference type="AlphaFoldDB" id="A0A316FDN2"/>
<feature type="domain" description="Glyoxalase-like" evidence="1">
    <location>
        <begin position="15"/>
        <end position="124"/>
    </location>
</feature>
<evidence type="ECO:0000313" key="3">
    <source>
        <dbReference type="Proteomes" id="UP000245697"/>
    </source>
</evidence>